<evidence type="ECO:0000313" key="2">
    <source>
        <dbReference type="Proteomes" id="UP000320580"/>
    </source>
</evidence>
<proteinExistence type="predicted"/>
<dbReference type="KEGG" id="sqz:FQU76_29685"/>
<accession>A0A5B8JI30</accession>
<gene>
    <name evidence="1" type="ORF">FQU76_29685</name>
</gene>
<dbReference type="Proteomes" id="UP000320580">
    <property type="component" value="Chromosome"/>
</dbReference>
<evidence type="ECO:0000313" key="1">
    <source>
        <dbReference type="EMBL" id="QDY80014.1"/>
    </source>
</evidence>
<dbReference type="RefSeq" id="WP_146483411.1">
    <property type="nucleotide sequence ID" value="NZ_CP042266.1"/>
</dbReference>
<dbReference type="OrthoDB" id="3540336at2"/>
<dbReference type="EMBL" id="CP042266">
    <property type="protein sequence ID" value="QDY80014.1"/>
    <property type="molecule type" value="Genomic_DNA"/>
</dbReference>
<dbReference type="AlphaFoldDB" id="A0A5B8JI30"/>
<reference evidence="1 2" key="1">
    <citation type="submission" date="2019-07" db="EMBL/GenBank/DDBJ databases">
        <authorList>
            <person name="Zhu P."/>
        </authorList>
    </citation>
    <scope>NUCLEOTIDE SEQUENCE [LARGE SCALE GENOMIC DNA]</scope>
    <source>
        <strain evidence="1 2">SSL-25</strain>
    </source>
</reference>
<name>A0A5B8JI30_9ACTN</name>
<protein>
    <submittedName>
        <fullName evidence="1">Uncharacterized protein</fullName>
    </submittedName>
</protein>
<keyword evidence="2" id="KW-1185">Reference proteome</keyword>
<sequence length="185" mass="19910">MGNALADPGALFEKLTVKLASQVDKAASRAGLKASQELSRKLTEELDDAIRVAMSTADKVGTLVRQAVQAAVDDTLRTAVLDATRVRDQQLAQLALIDRTAWGTDDIEAVRLRVDAEMKRAGLTRLTTPTNLTPFDVVDSQEHSHAASYEVLSPAYVETVTGRVVQRGAVRRLPADDTGESKGRG</sequence>
<organism evidence="1 2">
    <name type="scientific">Streptomyces qinzhouensis</name>
    <dbReference type="NCBI Taxonomy" id="2599401"/>
    <lineage>
        <taxon>Bacteria</taxon>
        <taxon>Bacillati</taxon>
        <taxon>Actinomycetota</taxon>
        <taxon>Actinomycetes</taxon>
        <taxon>Kitasatosporales</taxon>
        <taxon>Streptomycetaceae</taxon>
        <taxon>Streptomyces</taxon>
    </lineage>
</organism>